<name>A0A2T2WZE5_9FIRM</name>
<accession>A0A2T2WZE5</accession>
<gene>
    <name evidence="1" type="ORF">C7B46_19335</name>
</gene>
<protein>
    <submittedName>
        <fullName evidence="1">Uncharacterized protein</fullName>
    </submittedName>
</protein>
<sequence length="63" mass="7271">MIRHRPTIPGVEQVTFWLSVPIVTEPPKMAMPKTVSTISMRAIQENTETNHDMKETIVFPFFL</sequence>
<comment type="caution">
    <text evidence="1">The sequence shown here is derived from an EMBL/GenBank/DDBJ whole genome shotgun (WGS) entry which is preliminary data.</text>
</comment>
<evidence type="ECO:0000313" key="1">
    <source>
        <dbReference type="EMBL" id="PSR27618.1"/>
    </source>
</evidence>
<dbReference type="EMBL" id="PXYW01000107">
    <property type="protein sequence ID" value="PSR27618.1"/>
    <property type="molecule type" value="Genomic_DNA"/>
</dbReference>
<dbReference type="Proteomes" id="UP000242972">
    <property type="component" value="Unassembled WGS sequence"/>
</dbReference>
<reference evidence="1 2" key="1">
    <citation type="journal article" date="2014" name="BMC Genomics">
        <title>Comparison of environmental and isolate Sulfobacillus genomes reveals diverse carbon, sulfur, nitrogen, and hydrogen metabolisms.</title>
        <authorList>
            <person name="Justice N.B."/>
            <person name="Norman A."/>
            <person name="Brown C.T."/>
            <person name="Singh A."/>
            <person name="Thomas B.C."/>
            <person name="Banfield J.F."/>
        </authorList>
    </citation>
    <scope>NUCLEOTIDE SEQUENCE [LARGE SCALE GENOMIC DNA]</scope>
    <source>
        <strain evidence="1">AMDSBA4</strain>
    </source>
</reference>
<evidence type="ECO:0000313" key="2">
    <source>
        <dbReference type="Proteomes" id="UP000242972"/>
    </source>
</evidence>
<organism evidence="1 2">
    <name type="scientific">Sulfobacillus benefaciens</name>
    <dbReference type="NCBI Taxonomy" id="453960"/>
    <lineage>
        <taxon>Bacteria</taxon>
        <taxon>Bacillati</taxon>
        <taxon>Bacillota</taxon>
        <taxon>Clostridia</taxon>
        <taxon>Eubacteriales</taxon>
        <taxon>Clostridiales Family XVII. Incertae Sedis</taxon>
        <taxon>Sulfobacillus</taxon>
    </lineage>
</organism>
<proteinExistence type="predicted"/>
<dbReference type="AlphaFoldDB" id="A0A2T2WZE5"/>